<dbReference type="SUPFAM" id="SSF53850">
    <property type="entry name" value="Periplasmic binding protein-like II"/>
    <property type="match status" value="1"/>
</dbReference>
<feature type="transmembrane region" description="Helical" evidence="2">
    <location>
        <begin position="471"/>
        <end position="489"/>
    </location>
</feature>
<accession>A0A1Y2B6F3</accession>
<dbReference type="Gene3D" id="3.40.190.10">
    <property type="entry name" value="Periplasmic binding protein-like II"/>
    <property type="match status" value="1"/>
</dbReference>
<protein>
    <recommendedName>
        <fullName evidence="5">G-protein coupled receptors family 3 profile domain-containing protein</fullName>
    </recommendedName>
</protein>
<evidence type="ECO:0000313" key="4">
    <source>
        <dbReference type="Proteomes" id="UP000193920"/>
    </source>
</evidence>
<name>A0A1Y2B6F3_9FUNG</name>
<evidence type="ECO:0000256" key="1">
    <source>
        <dbReference type="SAM" id="MobiDB-lite"/>
    </source>
</evidence>
<dbReference type="STRING" id="1754190.A0A1Y2B6F3"/>
<dbReference type="OrthoDB" id="2138238at2759"/>
<comment type="caution">
    <text evidence="3">The sequence shown here is derived from an EMBL/GenBank/DDBJ whole genome shotgun (WGS) entry which is preliminary data.</text>
</comment>
<feature type="transmembrane region" description="Helical" evidence="2">
    <location>
        <begin position="661"/>
        <end position="681"/>
    </location>
</feature>
<proteinExistence type="predicted"/>
<feature type="transmembrane region" description="Helical" evidence="2">
    <location>
        <begin position="550"/>
        <end position="577"/>
    </location>
</feature>
<feature type="transmembrane region" description="Helical" evidence="2">
    <location>
        <begin position="630"/>
        <end position="649"/>
    </location>
</feature>
<dbReference type="AlphaFoldDB" id="A0A1Y2B6F3"/>
<feature type="transmembrane region" description="Helical" evidence="2">
    <location>
        <begin position="601"/>
        <end position="618"/>
    </location>
</feature>
<feature type="region of interest" description="Disordered" evidence="1">
    <location>
        <begin position="822"/>
        <end position="843"/>
    </location>
</feature>
<dbReference type="EMBL" id="MCOG01000175">
    <property type="protein sequence ID" value="ORY30256.1"/>
    <property type="molecule type" value="Genomic_DNA"/>
</dbReference>
<sequence length="904" mass="104726">MKNFCCSQSEKTVINILTKQPDMPETANAKEWEINYENLINSFLAEQSVSNPVLKDVDISFSFYEYLPMKENGGSVYFGYLYEISPDLDDGIYDMMILDDRILFSEMAFMESDLVEVYFYHRLPSIEIFHPLSEYVKKEELSFNDERTLRDGIYEGTIYGLPYEFDFNVLYYDDQNVDSNNMIKNMKDMTWDDLLTSIKSSTPNTQSIGLGDDNNLLDLLMEYASSRYQLTKEYDPLYYEIFYNKTGEEFFSSFYNFMINYTNGDVNESIRITLDDAFADFKEKESMFFKGKASHCNIIRSEMANTNSTFSYTLPPKYKTSVIEKFLAVNTNSKLDKNLLAEVALALTSKQAQLLRANKFGAIPTFDLTKKDSIPEIKTYCTNQPYICDIIEKMDRSSPFVEIESFLPRMIRSYLTNNDIDQVVFAFKNIFTLLTDDLGIFKILSYIIIIAFSLFFLIIIFLIYKHKEHPYLKVVSPIFCIMIIIGTTMNMYKHLQYLPPYSIFMAKFWFIFETVTTNLIYVPMFAVTYRIYRIFKTNLFMTNTLDNKRLFIGISSIILIVIAYRAYIVSIVSFYYLPFGSLRFTRFPEAIYSGGGTLDNLYIIYLYGIFIALLFMMINTGRISKKFGDISYIFVIFILNIGDFIVSRLLEKLSHINYPRYFFLIMLFNCLVSFFCIYLLIGSRLLLILMFPEYINVNSIIKSSDLKDFIPLTSSKKYNKLLKKFKENLPLSFKSKKSSSNDKLSYISKPYNVSSSSNKSYAIYTSANSGLNFGLNSGLNSANSGLNSTNSGLNLSNSKLNSGFKNSNNDSLFQTQNNISSMTNSLNHNRMPPNSQYSDLSTSPRSIINPSSFNDNNSSPNYNFAIQFLNKKYNGYNQEFNPNYVNSDYNFLNYNRFNNSERNN</sequence>
<evidence type="ECO:0000256" key="2">
    <source>
        <dbReference type="SAM" id="Phobius"/>
    </source>
</evidence>
<keyword evidence="2" id="KW-0472">Membrane</keyword>
<feature type="transmembrane region" description="Helical" evidence="2">
    <location>
        <begin position="443"/>
        <end position="464"/>
    </location>
</feature>
<keyword evidence="2" id="KW-1133">Transmembrane helix</keyword>
<evidence type="ECO:0008006" key="5">
    <source>
        <dbReference type="Google" id="ProtNLM"/>
    </source>
</evidence>
<evidence type="ECO:0000313" key="3">
    <source>
        <dbReference type="EMBL" id="ORY30256.1"/>
    </source>
</evidence>
<reference evidence="3 4" key="1">
    <citation type="submission" date="2016-08" db="EMBL/GenBank/DDBJ databases">
        <title>A Parts List for Fungal Cellulosomes Revealed by Comparative Genomics.</title>
        <authorList>
            <consortium name="DOE Joint Genome Institute"/>
            <person name="Haitjema C.H."/>
            <person name="Gilmore S.P."/>
            <person name="Henske J.K."/>
            <person name="Solomon K.V."/>
            <person name="De Groot R."/>
            <person name="Kuo A."/>
            <person name="Mondo S.J."/>
            <person name="Salamov A.A."/>
            <person name="Labutti K."/>
            <person name="Zhao Z."/>
            <person name="Chiniquy J."/>
            <person name="Barry K."/>
            <person name="Brewer H.M."/>
            <person name="Purvine S.O."/>
            <person name="Wright A.T."/>
            <person name="Boxma B."/>
            <person name="Van Alen T."/>
            <person name="Hackstein J.H."/>
            <person name="Baker S.E."/>
            <person name="Grigoriev I.V."/>
            <person name="O'Malley M.A."/>
        </authorList>
    </citation>
    <scope>NUCLEOTIDE SEQUENCE [LARGE SCALE GENOMIC DNA]</scope>
    <source>
        <strain evidence="3 4">G1</strain>
    </source>
</reference>
<dbReference type="Proteomes" id="UP000193920">
    <property type="component" value="Unassembled WGS sequence"/>
</dbReference>
<keyword evidence="4" id="KW-1185">Reference proteome</keyword>
<organism evidence="3 4">
    <name type="scientific">Neocallimastix californiae</name>
    <dbReference type="NCBI Taxonomy" id="1754190"/>
    <lineage>
        <taxon>Eukaryota</taxon>
        <taxon>Fungi</taxon>
        <taxon>Fungi incertae sedis</taxon>
        <taxon>Chytridiomycota</taxon>
        <taxon>Chytridiomycota incertae sedis</taxon>
        <taxon>Neocallimastigomycetes</taxon>
        <taxon>Neocallimastigales</taxon>
        <taxon>Neocallimastigaceae</taxon>
        <taxon>Neocallimastix</taxon>
    </lineage>
</organism>
<keyword evidence="2" id="KW-0812">Transmembrane</keyword>
<feature type="transmembrane region" description="Helical" evidence="2">
    <location>
        <begin position="509"/>
        <end position="529"/>
    </location>
</feature>
<gene>
    <name evidence="3" type="ORF">LY90DRAFT_627405</name>
</gene>